<evidence type="ECO:0000259" key="4">
    <source>
        <dbReference type="Pfam" id="PF02872"/>
    </source>
</evidence>
<dbReference type="PANTHER" id="PTHR11575">
    <property type="entry name" value="5'-NUCLEOTIDASE-RELATED"/>
    <property type="match status" value="1"/>
</dbReference>
<dbReference type="InterPro" id="IPR004843">
    <property type="entry name" value="Calcineurin-like_PHP"/>
</dbReference>
<evidence type="ECO:0000256" key="2">
    <source>
        <dbReference type="RuleBase" id="RU362119"/>
    </source>
</evidence>
<keyword evidence="1" id="KW-0732">Signal</keyword>
<reference evidence="5 6" key="1">
    <citation type="submission" date="2020-03" db="EMBL/GenBank/DDBJ databases">
        <title>Genomic Encyclopedia of Type Strains, Phase IV (KMG-V): Genome sequencing to study the core and pangenomes of soil and plant-associated prokaryotes.</title>
        <authorList>
            <person name="Whitman W."/>
        </authorList>
    </citation>
    <scope>NUCLEOTIDE SEQUENCE [LARGE SCALE GENOMIC DNA]</scope>
    <source>
        <strain evidence="5 6">1B</strain>
    </source>
</reference>
<organism evidence="5 6">
    <name type="scientific">Hymenobacter artigasi</name>
    <dbReference type="NCBI Taxonomy" id="2719616"/>
    <lineage>
        <taxon>Bacteria</taxon>
        <taxon>Pseudomonadati</taxon>
        <taxon>Bacteroidota</taxon>
        <taxon>Cytophagia</taxon>
        <taxon>Cytophagales</taxon>
        <taxon>Hymenobacteraceae</taxon>
        <taxon>Hymenobacter</taxon>
    </lineage>
</organism>
<keyword evidence="2" id="KW-0378">Hydrolase</keyword>
<dbReference type="PRINTS" id="PR01607">
    <property type="entry name" value="APYRASEFAMLY"/>
</dbReference>
<dbReference type="Pfam" id="PF02872">
    <property type="entry name" value="5_nucleotid_C"/>
    <property type="match status" value="1"/>
</dbReference>
<protein>
    <submittedName>
        <fullName evidence="5">2',3'-cyclic-nucleotide 2'-phosphodiesterase (5'-nucleotidase family)</fullName>
    </submittedName>
</protein>
<comment type="caution">
    <text evidence="5">The sequence shown here is derived from an EMBL/GenBank/DDBJ whole genome shotgun (WGS) entry which is preliminary data.</text>
</comment>
<name>A0ABX1HM37_9BACT</name>
<gene>
    <name evidence="5" type="ORF">HBN54_003940</name>
</gene>
<accession>A0ABX1HM37</accession>
<proteinExistence type="inferred from homology"/>
<dbReference type="RefSeq" id="WP_210428120.1">
    <property type="nucleotide sequence ID" value="NZ_JAAVTK010000015.1"/>
</dbReference>
<dbReference type="Proteomes" id="UP000717634">
    <property type="component" value="Unassembled WGS sequence"/>
</dbReference>
<dbReference type="InterPro" id="IPR008334">
    <property type="entry name" value="5'-Nucleotdase_C"/>
</dbReference>
<dbReference type="SUPFAM" id="SSF55816">
    <property type="entry name" value="5'-nucleotidase (syn. UDP-sugar hydrolase), C-terminal domain"/>
    <property type="match status" value="1"/>
</dbReference>
<keyword evidence="2" id="KW-0547">Nucleotide-binding</keyword>
<dbReference type="EMBL" id="JAAVTK010000015">
    <property type="protein sequence ID" value="NKI91323.1"/>
    <property type="molecule type" value="Genomic_DNA"/>
</dbReference>
<evidence type="ECO:0000259" key="3">
    <source>
        <dbReference type="Pfam" id="PF00149"/>
    </source>
</evidence>
<dbReference type="SUPFAM" id="SSF56300">
    <property type="entry name" value="Metallo-dependent phosphatases"/>
    <property type="match status" value="1"/>
</dbReference>
<evidence type="ECO:0000313" key="6">
    <source>
        <dbReference type="Proteomes" id="UP000717634"/>
    </source>
</evidence>
<dbReference type="Pfam" id="PF00149">
    <property type="entry name" value="Metallophos"/>
    <property type="match status" value="1"/>
</dbReference>
<feature type="domain" description="5'-Nucleotidase C-terminal" evidence="4">
    <location>
        <begin position="292"/>
        <end position="431"/>
    </location>
</feature>
<dbReference type="PANTHER" id="PTHR11575:SF24">
    <property type="entry name" value="5'-NUCLEOTIDASE"/>
    <property type="match status" value="1"/>
</dbReference>
<evidence type="ECO:0000313" key="5">
    <source>
        <dbReference type="EMBL" id="NKI91323.1"/>
    </source>
</evidence>
<dbReference type="InterPro" id="IPR029052">
    <property type="entry name" value="Metallo-depent_PP-like"/>
</dbReference>
<dbReference type="InterPro" id="IPR036907">
    <property type="entry name" value="5'-Nucleotdase_C_sf"/>
</dbReference>
<comment type="similarity">
    <text evidence="2">Belongs to the 5'-nucleotidase family.</text>
</comment>
<dbReference type="Gene3D" id="3.90.780.10">
    <property type="entry name" value="5'-Nucleotidase, C-terminal domain"/>
    <property type="match status" value="1"/>
</dbReference>
<sequence>MATTLTLFQLNDVHGYLNLHQEAFFGPAGLEYRRCGGYSRIATLLRELREQYPHHLFFDGGDTFHGTRPVVATEGGILPPILNELGIAAMTAHWDFAYGPARLNELVSQLNYPLLAANVYQQEGGALAYAPTLLLETAGLRVGIIGLACPIVDKTMPAQFSTGLRFTNGAVELPGHVQRLRTEERADVIILLSHCGFPQDVALLEGCPGIDVCLSSHTHNRLYTPFVAGGALVIQSGAHGSFLGRLILTVEQGRVVSHTHELHEIGEHIAPDAALQARIDAALVPFAALDEVVGTTATGLHRLTAVECPADDFLLASLQALVPADLYFSNGWRYGAPIAPGPVLLSDLYDLVPMDPEIETVELTGAELQVMLEQNLEGTYSQNPLHQMGGYVKRTLGMKAYYKAENPKGSRLQAVFVQGQALDLARTYTAAFITSQGVPHRFGRHRHQTGHHTIAAMRAYLAQHHPLVVHPHDTFVVA</sequence>
<keyword evidence="6" id="KW-1185">Reference proteome</keyword>
<dbReference type="InterPro" id="IPR006179">
    <property type="entry name" value="5_nucleotidase/apyrase"/>
</dbReference>
<dbReference type="Gene3D" id="3.60.21.10">
    <property type="match status" value="1"/>
</dbReference>
<evidence type="ECO:0000256" key="1">
    <source>
        <dbReference type="ARBA" id="ARBA00022729"/>
    </source>
</evidence>
<feature type="domain" description="Calcineurin-like phosphoesterase" evidence="3">
    <location>
        <begin position="7"/>
        <end position="220"/>
    </location>
</feature>